<evidence type="ECO:0000256" key="9">
    <source>
        <dbReference type="ARBA" id="ARBA00023242"/>
    </source>
</evidence>
<evidence type="ECO:0000256" key="7">
    <source>
        <dbReference type="ARBA" id="ARBA00022840"/>
    </source>
</evidence>
<protein>
    <recommendedName>
        <fullName evidence="11">DEAD-box ATP-dependent RNA helicase 7</fullName>
        <ecNumber evidence="3">3.6.4.13</ecNumber>
    </recommendedName>
</protein>
<evidence type="ECO:0000256" key="10">
    <source>
        <dbReference type="ARBA" id="ARBA00047984"/>
    </source>
</evidence>
<proteinExistence type="inferred from homology"/>
<dbReference type="CDD" id="cd18787">
    <property type="entry name" value="SF2_C_DEAD"/>
    <property type="match status" value="1"/>
</dbReference>
<dbReference type="InterPro" id="IPR050547">
    <property type="entry name" value="DEAD_box_RNA_helicases"/>
</dbReference>
<keyword evidence="15" id="KW-1185">Reference proteome</keyword>
<reference evidence="14 15" key="1">
    <citation type="journal article" date="2023" name="Int. J. Mol. Sci.">
        <title>De Novo Assembly and Annotation of 11 Diverse Shrub Willow (Salix) Genomes Reveals Novel Gene Organization in Sex-Linked Regions.</title>
        <authorList>
            <person name="Hyden B."/>
            <person name="Feng K."/>
            <person name="Yates T.B."/>
            <person name="Jawdy S."/>
            <person name="Cereghino C."/>
            <person name="Smart L.B."/>
            <person name="Muchero W."/>
        </authorList>
    </citation>
    <scope>NUCLEOTIDE SEQUENCE [LARGE SCALE GENOMIC DNA]</scope>
    <source>
        <tissue evidence="14">Shoot tip</tissue>
    </source>
</reference>
<dbReference type="Gene3D" id="3.40.50.300">
    <property type="entry name" value="P-loop containing nucleotide triphosphate hydrolases"/>
    <property type="match status" value="1"/>
</dbReference>
<evidence type="ECO:0000256" key="3">
    <source>
        <dbReference type="ARBA" id="ARBA00012552"/>
    </source>
</evidence>
<dbReference type="SMART" id="SM00490">
    <property type="entry name" value="HELICc"/>
    <property type="match status" value="1"/>
</dbReference>
<dbReference type="GO" id="GO:0016787">
    <property type="term" value="F:hydrolase activity"/>
    <property type="evidence" value="ECO:0007669"/>
    <property type="project" value="UniProtKB-KW"/>
</dbReference>
<dbReference type="AlphaFoldDB" id="A0AAD6JT40"/>
<dbReference type="InterPro" id="IPR035979">
    <property type="entry name" value="RBD_domain_sf"/>
</dbReference>
<keyword evidence="7" id="KW-0067">ATP-binding</keyword>
<dbReference type="InterPro" id="IPR027417">
    <property type="entry name" value="P-loop_NTPase"/>
</dbReference>
<dbReference type="Gene3D" id="3.30.70.2280">
    <property type="match status" value="1"/>
</dbReference>
<evidence type="ECO:0000256" key="5">
    <source>
        <dbReference type="ARBA" id="ARBA00022801"/>
    </source>
</evidence>
<evidence type="ECO:0000313" key="15">
    <source>
        <dbReference type="Proteomes" id="UP001162972"/>
    </source>
</evidence>
<keyword evidence="5" id="KW-0378">Hydrolase</keyword>
<dbReference type="EC" id="3.6.4.13" evidence="3"/>
<feature type="compositionally biased region" description="Gly residues" evidence="12">
    <location>
        <begin position="272"/>
        <end position="301"/>
    </location>
</feature>
<dbReference type="GO" id="GO:0003724">
    <property type="term" value="F:RNA helicase activity"/>
    <property type="evidence" value="ECO:0007669"/>
    <property type="project" value="UniProtKB-EC"/>
</dbReference>
<dbReference type="Pfam" id="PF08152">
    <property type="entry name" value="GUCT"/>
    <property type="match status" value="1"/>
</dbReference>
<evidence type="ECO:0000256" key="8">
    <source>
        <dbReference type="ARBA" id="ARBA00022884"/>
    </source>
</evidence>
<dbReference type="PROSITE" id="PS51194">
    <property type="entry name" value="HELICASE_CTER"/>
    <property type="match status" value="1"/>
</dbReference>
<dbReference type="GO" id="GO:0005634">
    <property type="term" value="C:nucleus"/>
    <property type="evidence" value="ECO:0007669"/>
    <property type="project" value="UniProtKB-SubCell"/>
</dbReference>
<dbReference type="Pfam" id="PF00271">
    <property type="entry name" value="Helicase_C"/>
    <property type="match status" value="1"/>
</dbReference>
<evidence type="ECO:0000256" key="2">
    <source>
        <dbReference type="ARBA" id="ARBA00006517"/>
    </source>
</evidence>
<evidence type="ECO:0000313" key="14">
    <source>
        <dbReference type="EMBL" id="KAJ6410724.1"/>
    </source>
</evidence>
<keyword evidence="4" id="KW-0547">Nucleotide-binding</keyword>
<keyword evidence="8" id="KW-0694">RNA-binding</keyword>
<dbReference type="InterPro" id="IPR001650">
    <property type="entry name" value="Helicase_C-like"/>
</dbReference>
<keyword evidence="6" id="KW-0347">Helicase</keyword>
<dbReference type="Proteomes" id="UP001162972">
    <property type="component" value="Chromosome 15Z"/>
</dbReference>
<keyword evidence="9" id="KW-0539">Nucleus</keyword>
<dbReference type="CDD" id="cd12937">
    <property type="entry name" value="GUCT_RH7_like"/>
    <property type="match status" value="1"/>
</dbReference>
<dbReference type="GO" id="GO:0003723">
    <property type="term" value="F:RNA binding"/>
    <property type="evidence" value="ECO:0007669"/>
    <property type="project" value="UniProtKB-KW"/>
</dbReference>
<comment type="subcellular location">
    <subcellularLocation>
        <location evidence="1">Nucleus</location>
    </subcellularLocation>
</comment>
<dbReference type="PANTHER" id="PTHR47963">
    <property type="entry name" value="DEAD-BOX ATP-DEPENDENT RNA HELICASE 47, MITOCHONDRIAL"/>
    <property type="match status" value="1"/>
</dbReference>
<evidence type="ECO:0000259" key="13">
    <source>
        <dbReference type="PROSITE" id="PS51194"/>
    </source>
</evidence>
<feature type="region of interest" description="Disordered" evidence="12">
    <location>
        <begin position="268"/>
        <end position="318"/>
    </location>
</feature>
<evidence type="ECO:0000256" key="11">
    <source>
        <dbReference type="ARBA" id="ARBA00070889"/>
    </source>
</evidence>
<dbReference type="FunFam" id="3.30.70.2280:FF:000003">
    <property type="entry name" value="DEAD-box ATP-dependent RNA helicase 7"/>
    <property type="match status" value="1"/>
</dbReference>
<dbReference type="EMBL" id="JAPFFJ010000014">
    <property type="protein sequence ID" value="KAJ6410724.1"/>
    <property type="molecule type" value="Genomic_DNA"/>
</dbReference>
<name>A0AAD6JT40_9ROSI</name>
<gene>
    <name evidence="14" type="ORF">OIU84_007474</name>
</gene>
<evidence type="ECO:0000256" key="6">
    <source>
        <dbReference type="ARBA" id="ARBA00022806"/>
    </source>
</evidence>
<comment type="caution">
    <text evidence="14">The sequence shown here is derived from an EMBL/GenBank/DDBJ whole genome shotgun (WGS) entry which is preliminary data.</text>
</comment>
<dbReference type="InterPro" id="IPR012562">
    <property type="entry name" value="GUCT"/>
</dbReference>
<dbReference type="GO" id="GO:0005524">
    <property type="term" value="F:ATP binding"/>
    <property type="evidence" value="ECO:0007669"/>
    <property type="project" value="UniProtKB-KW"/>
</dbReference>
<comment type="similarity">
    <text evidence="2">Belongs to the DEAD box helicase family. DDX21/DDX50 subfamily.</text>
</comment>
<feature type="domain" description="Helicase C-terminal" evidence="13">
    <location>
        <begin position="21"/>
        <end position="165"/>
    </location>
</feature>
<accession>A0AAD6JT40</accession>
<evidence type="ECO:0000256" key="1">
    <source>
        <dbReference type="ARBA" id="ARBA00004123"/>
    </source>
</evidence>
<organism evidence="14 15">
    <name type="scientific">Salix udensis</name>
    <dbReference type="NCBI Taxonomy" id="889485"/>
    <lineage>
        <taxon>Eukaryota</taxon>
        <taxon>Viridiplantae</taxon>
        <taxon>Streptophyta</taxon>
        <taxon>Embryophyta</taxon>
        <taxon>Tracheophyta</taxon>
        <taxon>Spermatophyta</taxon>
        <taxon>Magnoliopsida</taxon>
        <taxon>eudicotyledons</taxon>
        <taxon>Gunneridae</taxon>
        <taxon>Pentapetalae</taxon>
        <taxon>rosids</taxon>
        <taxon>fabids</taxon>
        <taxon>Malpighiales</taxon>
        <taxon>Salicaceae</taxon>
        <taxon>Saliceae</taxon>
        <taxon>Salix</taxon>
    </lineage>
</organism>
<dbReference type="PANTHER" id="PTHR47963:SF8">
    <property type="entry name" value="ATP-DEPENDENT RNA HELICASE DEAD"/>
    <property type="match status" value="1"/>
</dbReference>
<dbReference type="SUPFAM" id="SSF52540">
    <property type="entry name" value="P-loop containing nucleoside triphosphate hydrolases"/>
    <property type="match status" value="1"/>
</dbReference>
<comment type="catalytic activity">
    <reaction evidence="10">
        <text>ATP + H2O = ADP + phosphate + H(+)</text>
        <dbReference type="Rhea" id="RHEA:13065"/>
        <dbReference type="ChEBI" id="CHEBI:15377"/>
        <dbReference type="ChEBI" id="CHEBI:15378"/>
        <dbReference type="ChEBI" id="CHEBI:30616"/>
        <dbReference type="ChEBI" id="CHEBI:43474"/>
        <dbReference type="ChEBI" id="CHEBI:456216"/>
        <dbReference type="EC" id="3.6.4.13"/>
    </reaction>
</comment>
<evidence type="ECO:0000256" key="12">
    <source>
        <dbReference type="SAM" id="MobiDB-lite"/>
    </source>
</evidence>
<dbReference type="SUPFAM" id="SSF54928">
    <property type="entry name" value="RNA-binding domain, RBD"/>
    <property type="match status" value="1"/>
</dbReference>
<evidence type="ECO:0000256" key="4">
    <source>
        <dbReference type="ARBA" id="ARBA00022741"/>
    </source>
</evidence>
<sequence>MKASTNVRHIVLPCSTSAIPQVIPDIIQCYASGGRTIIFTEKRESANELSGLLPGARALHGEIQQSQREVTLSGFRSGKFLTLVATNVAARGLDINDVQLIIQCEPPNDVEAYIHRSGRTGRAGNSGVAVMLYDPRRSNISKIQRESGVKTSGLSAVELLAKAIAKATGYTEMKSRSLLTSMENHVTLLLESGKPIFSPSFAFSVLRRILPEDKVESVTGMSLTTDGNGAVFDVKKEYVDAFLAAQENAAGVNIEVVKILPSLQEREQQRGRFGGRGRGGFGDRSGGNRFSGGRGGRGGGFSDRRNSSGGFKGRNNGIDGEENSKIQLACLGNL</sequence>